<evidence type="ECO:0000313" key="3">
    <source>
        <dbReference type="Proteomes" id="UP001642409"/>
    </source>
</evidence>
<dbReference type="EMBL" id="CAXDID020000494">
    <property type="protein sequence ID" value="CAL6097326.1"/>
    <property type="molecule type" value="Genomic_DNA"/>
</dbReference>
<reference evidence="2 3" key="2">
    <citation type="submission" date="2024-07" db="EMBL/GenBank/DDBJ databases">
        <authorList>
            <person name="Akdeniz Z."/>
        </authorList>
    </citation>
    <scope>NUCLEOTIDE SEQUENCE [LARGE SCALE GENOMIC DNA]</scope>
</reference>
<comment type="caution">
    <text evidence="1">The sequence shown here is derived from an EMBL/GenBank/DDBJ whole genome shotgun (WGS) entry which is preliminary data.</text>
</comment>
<sequence length="170" mass="19255">MSQQLANEMVQNTLSPITVTCTSQNPLLEGAPVTFDAVMVLVKIAHPHISAQCSKRLIFKALKAQGIRISKEGGQIVCHNMYFILPLNVLVEQIIEGQKTLCQKQIMKRQQILDQQLLTAQHVVESYQMRQQYLTQKASGVLDPVPQYGVYYDRQFNAGYDAQYDVVKKE</sequence>
<accession>A0AA86TYT2</accession>
<proteinExistence type="predicted"/>
<evidence type="ECO:0000313" key="1">
    <source>
        <dbReference type="EMBL" id="CAI9933536.1"/>
    </source>
</evidence>
<dbReference type="EMBL" id="CATOUU010000543">
    <property type="protein sequence ID" value="CAI9933536.1"/>
    <property type="molecule type" value="Genomic_DNA"/>
</dbReference>
<dbReference type="AlphaFoldDB" id="A0AA86TYT2"/>
<protein>
    <submittedName>
        <fullName evidence="2">Hypothetical_protein</fullName>
    </submittedName>
</protein>
<gene>
    <name evidence="1" type="ORF">HINF_LOCUS21181</name>
    <name evidence="2" type="ORF">HINF_LOCUS68876</name>
</gene>
<evidence type="ECO:0000313" key="2">
    <source>
        <dbReference type="EMBL" id="CAL6097326.1"/>
    </source>
</evidence>
<reference evidence="1" key="1">
    <citation type="submission" date="2023-06" db="EMBL/GenBank/DDBJ databases">
        <authorList>
            <person name="Kurt Z."/>
        </authorList>
    </citation>
    <scope>NUCLEOTIDE SEQUENCE</scope>
</reference>
<organism evidence="1">
    <name type="scientific">Hexamita inflata</name>
    <dbReference type="NCBI Taxonomy" id="28002"/>
    <lineage>
        <taxon>Eukaryota</taxon>
        <taxon>Metamonada</taxon>
        <taxon>Diplomonadida</taxon>
        <taxon>Hexamitidae</taxon>
        <taxon>Hexamitinae</taxon>
        <taxon>Hexamita</taxon>
    </lineage>
</organism>
<name>A0AA86TYT2_9EUKA</name>
<keyword evidence="3" id="KW-1185">Reference proteome</keyword>
<dbReference type="Proteomes" id="UP001642409">
    <property type="component" value="Unassembled WGS sequence"/>
</dbReference>